<evidence type="ECO:0000313" key="2">
    <source>
        <dbReference type="EMBL" id="MFC5744855.1"/>
    </source>
</evidence>
<dbReference type="Proteomes" id="UP001596074">
    <property type="component" value="Unassembled WGS sequence"/>
</dbReference>
<name>A0ABW0ZV97_9ACTN</name>
<reference evidence="3" key="1">
    <citation type="journal article" date="2019" name="Int. J. Syst. Evol. Microbiol.">
        <title>The Global Catalogue of Microorganisms (GCM) 10K type strain sequencing project: providing services to taxonomists for standard genome sequencing and annotation.</title>
        <authorList>
            <consortium name="The Broad Institute Genomics Platform"/>
            <consortium name="The Broad Institute Genome Sequencing Center for Infectious Disease"/>
            <person name="Wu L."/>
            <person name="Ma J."/>
        </authorList>
    </citation>
    <scope>NUCLEOTIDE SEQUENCE [LARGE SCALE GENOMIC DNA]</scope>
    <source>
        <strain evidence="3">KCTC 42087</strain>
    </source>
</reference>
<keyword evidence="1" id="KW-1133">Transmembrane helix</keyword>
<proteinExistence type="predicted"/>
<feature type="transmembrane region" description="Helical" evidence="1">
    <location>
        <begin position="26"/>
        <end position="44"/>
    </location>
</feature>
<keyword evidence="3" id="KW-1185">Reference proteome</keyword>
<keyword evidence="1" id="KW-0812">Transmembrane</keyword>
<keyword evidence="1" id="KW-0472">Membrane</keyword>
<sequence length="46" mass="4461">MSAGAGITVLVAAATGLLMYVGTHHIPASVGTGVAVLVVVWLGGRS</sequence>
<organism evidence="2 3">
    <name type="scientific">Actinomadura rugatobispora</name>
    <dbReference type="NCBI Taxonomy" id="1994"/>
    <lineage>
        <taxon>Bacteria</taxon>
        <taxon>Bacillati</taxon>
        <taxon>Actinomycetota</taxon>
        <taxon>Actinomycetes</taxon>
        <taxon>Streptosporangiales</taxon>
        <taxon>Thermomonosporaceae</taxon>
        <taxon>Actinomadura</taxon>
    </lineage>
</organism>
<evidence type="ECO:0000313" key="3">
    <source>
        <dbReference type="Proteomes" id="UP001596074"/>
    </source>
</evidence>
<comment type="caution">
    <text evidence="2">The sequence shown here is derived from an EMBL/GenBank/DDBJ whole genome shotgun (WGS) entry which is preliminary data.</text>
</comment>
<evidence type="ECO:0000256" key="1">
    <source>
        <dbReference type="SAM" id="Phobius"/>
    </source>
</evidence>
<gene>
    <name evidence="2" type="ORF">ACFPZN_04420</name>
</gene>
<protein>
    <submittedName>
        <fullName evidence="2">Uncharacterized protein</fullName>
    </submittedName>
</protein>
<accession>A0ABW0ZV97</accession>
<dbReference type="EMBL" id="JBHSON010000004">
    <property type="protein sequence ID" value="MFC5744855.1"/>
    <property type="molecule type" value="Genomic_DNA"/>
</dbReference>
<dbReference type="RefSeq" id="WP_378280377.1">
    <property type="nucleotide sequence ID" value="NZ_JBHSON010000004.1"/>
</dbReference>